<feature type="compositionally biased region" description="Basic and acidic residues" evidence="3">
    <location>
        <begin position="1288"/>
        <end position="1313"/>
    </location>
</feature>
<dbReference type="InterPro" id="IPR018511">
    <property type="entry name" value="Hemolysin-typ_Ca-bd_CS"/>
</dbReference>
<dbReference type="GO" id="GO:0008233">
    <property type="term" value="F:peptidase activity"/>
    <property type="evidence" value="ECO:0007669"/>
    <property type="project" value="UniProtKB-KW"/>
</dbReference>
<feature type="compositionally biased region" description="Acidic residues" evidence="3">
    <location>
        <begin position="979"/>
        <end position="1000"/>
    </location>
</feature>
<protein>
    <submittedName>
        <fullName evidence="4">Possible secreted protease</fullName>
    </submittedName>
</protein>
<feature type="compositionally biased region" description="Basic and acidic residues" evidence="3">
    <location>
        <begin position="1171"/>
        <end position="1182"/>
    </location>
</feature>
<dbReference type="PANTHER" id="PTHR38340:SF1">
    <property type="entry name" value="S-LAYER PROTEIN"/>
    <property type="match status" value="1"/>
</dbReference>
<dbReference type="HOGENOM" id="CLU_253772_0_0_5"/>
<feature type="region of interest" description="Disordered" evidence="3">
    <location>
        <begin position="1"/>
        <end position="23"/>
    </location>
</feature>
<dbReference type="InterPro" id="IPR011049">
    <property type="entry name" value="Serralysin-like_metalloprot_C"/>
</dbReference>
<proteinExistence type="predicted"/>
<dbReference type="InterPro" id="IPR001343">
    <property type="entry name" value="Hemolysn_Ca-bd"/>
</dbReference>
<evidence type="ECO:0000256" key="3">
    <source>
        <dbReference type="SAM" id="MobiDB-lite"/>
    </source>
</evidence>
<evidence type="ECO:0000313" key="4">
    <source>
        <dbReference type="EMBL" id="EAR49954.1"/>
    </source>
</evidence>
<dbReference type="PRINTS" id="PR00313">
    <property type="entry name" value="CABNDNGRPT"/>
</dbReference>
<evidence type="ECO:0000313" key="5">
    <source>
        <dbReference type="Proteomes" id="UP000003635"/>
    </source>
</evidence>
<feature type="region of interest" description="Disordered" evidence="3">
    <location>
        <begin position="1049"/>
        <end position="1117"/>
    </location>
</feature>
<dbReference type="GO" id="GO:0006508">
    <property type="term" value="P:proteolysis"/>
    <property type="evidence" value="ECO:0007669"/>
    <property type="project" value="UniProtKB-KW"/>
</dbReference>
<evidence type="ECO:0000256" key="1">
    <source>
        <dbReference type="ARBA" id="ARBA00004613"/>
    </source>
</evidence>
<dbReference type="Gene3D" id="2.150.10.10">
    <property type="entry name" value="Serralysin-like metalloprotease, C-terminal"/>
    <property type="match status" value="9"/>
</dbReference>
<dbReference type="SUPFAM" id="SSF51120">
    <property type="entry name" value="beta-Roll"/>
    <property type="match status" value="5"/>
</dbReference>
<comment type="subcellular location">
    <subcellularLocation>
        <location evidence="1">Secreted</location>
    </subcellularLocation>
</comment>
<dbReference type="EMBL" id="AAOT01000041">
    <property type="protein sequence ID" value="EAR49954.1"/>
    <property type="molecule type" value="Genomic_DNA"/>
</dbReference>
<keyword evidence="2" id="KW-0964">Secreted</keyword>
<dbReference type="GO" id="GO:0005576">
    <property type="term" value="C:extracellular region"/>
    <property type="evidence" value="ECO:0007669"/>
    <property type="project" value="UniProtKB-SubCell"/>
</dbReference>
<feature type="compositionally biased region" description="Basic and acidic residues" evidence="3">
    <location>
        <begin position="1258"/>
        <end position="1269"/>
    </location>
</feature>
<accession>Q2CB85</accession>
<dbReference type="eggNOG" id="COG1404">
    <property type="taxonomic scope" value="Bacteria"/>
</dbReference>
<sequence length="1409" mass="144659">MADDYASDLTTSGRVGVGGSTGGNIEERGDLDLFAVDLVAGQAYTIEVGPGAPGEVLPDPFIRSDNPQYLTSSILGLFTADETQLVMDASGGELLPVASSPLTQMSEVGYVPTVSGTYYILVGGSTTTVNESGIGSYTVSVATPVADDFSDTIATTGSIAVGGESGGVIQVAHDRDWFAVKLEAGKNYELQVDSIHRAADHPDYDTEFGNLRFPVTALYDAAGNRLAQESYWNGPAFDSSRLGFTPEATGTYYFEVATDRPLWAVLEGYPKGQYTVSLSDPIADDFAGDATTVGTLSEAETATGTIDFVGDTDWLAVELEAGQGYLFSMFAPHDGLISGISSPRLELFGPDGTSIVSEFGLEGEAQLGFVAETGGVYFIEASARGPYKGAFEVDVFSVEDDYTADAATTGEVLLDEPTFGSIELSRDVDWLAMELDAGVLYSLMIPGEAESGMMATLIGPDGVRRPLNYSTDIVYDTIYLADVETNAPYIEFEVQQSGTYFLEAEAFGAFTGDYDVVLTELAESPATDGVLAAFDRGGAVPSQTIRYHLVDASDEFYNPYYFEAYATLGFTDYQVDLIEGLFSSIETVADLRFEPVDDLRAADLLMVRNADVDAGSEQTETVFQPLAEGRGLIMDRGDFQPSAEDPWMEPGAWGHVDLLVSILTGLRLDHPHENNILQGLEPGPFGYYDELGDADLAQGIYTAMSLNRGLQSYPDATLGSDLPSYSYYGYEAGPMALDIAALQHKYGANTTARLEDDVYVLPDQNAVGTTWTSIWDAGGIDAIAYEGASDAVVDLRAATLDYEHGGGGYLSAVEGIAGGYTIAAGTIIENASLGSGDDRVTGNAADNIFSGGDGDDSLRGELGNDTIDGGAGDDVLDGGDGDDVLSGGDGEDVLTGGLGSDTLEGGAGDDSLFGGLGEDRLDGGDGIDSLVGGAGRDILAGGADADSLTGGLDDDLLDGGGGDDTLNGGSGRDSLSGGDGDDVLDGGAEDDVLSGGEGEDVLTGGLGSDALEGGAGADNLFGGLGEDSLDGGDGIDTLVGGAGRDILAGGADADDLRGGDDDDLLDGGDGDDLVSGGTGADSLTGGLGRDSLAGGIGDDRLSGGDEDDVLEGGVGDDVLAGGTGADILDGGAGRDRLAGGAGDDRLSGGAAADRLSGGAGGDSLFGGSGTDRLDGGDGRDALRGGQEADVLYGGEADDRLWGGSGDDSLRGGDGDDEIRGGKGDDRFHGGSGDDRLVGGEGDDRVRGGAGDDTMIGRNGEDRLKGRNGDDLLLGGKGDDRLRGGNAEDVLKGGDGDDLLHGGRGDDRLRGGDGEDLLRGGSGTDDLVGGADADSFILKLGDGASHWRDADRIRDFEDGIDLIGLAGELTYNDLSIHARRGAAVVRDDGEILAIVDGAAGQLTAADFFEL</sequence>
<name>Q2CB85_OCEGH</name>
<dbReference type="GO" id="GO:0005509">
    <property type="term" value="F:calcium ion binding"/>
    <property type="evidence" value="ECO:0007669"/>
    <property type="project" value="InterPro"/>
</dbReference>
<keyword evidence="5" id="KW-1185">Reference proteome</keyword>
<dbReference type="InterPro" id="IPR050557">
    <property type="entry name" value="RTX_toxin/Mannuronan_C5-epim"/>
</dbReference>
<dbReference type="OrthoDB" id="9795675at2"/>
<keyword evidence="4" id="KW-0378">Hydrolase</keyword>
<feature type="compositionally biased region" description="Basic and acidic residues" evidence="3">
    <location>
        <begin position="1207"/>
        <end position="1246"/>
    </location>
</feature>
<dbReference type="Pfam" id="PF00353">
    <property type="entry name" value="HemolysinCabind"/>
    <property type="match status" value="10"/>
</dbReference>
<dbReference type="STRING" id="314256.OG2516_17493"/>
<feature type="compositionally biased region" description="Gly residues" evidence="3">
    <location>
        <begin position="1157"/>
        <end position="1169"/>
    </location>
</feature>
<keyword evidence="4" id="KW-0645">Protease</keyword>
<evidence type="ECO:0000256" key="2">
    <source>
        <dbReference type="ARBA" id="ARBA00022525"/>
    </source>
</evidence>
<comment type="caution">
    <text evidence="4">The sequence shown here is derived from an EMBL/GenBank/DDBJ whole genome shotgun (WGS) entry which is preliminary data.</text>
</comment>
<feature type="compositionally biased region" description="Acidic residues" evidence="3">
    <location>
        <begin position="874"/>
        <end position="883"/>
    </location>
</feature>
<dbReference type="PANTHER" id="PTHR38340">
    <property type="entry name" value="S-LAYER PROTEIN"/>
    <property type="match status" value="1"/>
</dbReference>
<organism evidence="4 5">
    <name type="scientific">Oceanicola granulosus (strain ATCC BAA-861 / DSM 15982 / KCTC 12143 / HTCC2516)</name>
    <dbReference type="NCBI Taxonomy" id="314256"/>
    <lineage>
        <taxon>Bacteria</taxon>
        <taxon>Pseudomonadati</taxon>
        <taxon>Pseudomonadota</taxon>
        <taxon>Alphaproteobacteria</taxon>
        <taxon>Rhodobacterales</taxon>
        <taxon>Roseobacteraceae</taxon>
        <taxon>Oceanicola</taxon>
    </lineage>
</organism>
<feature type="region of interest" description="Disordered" evidence="3">
    <location>
        <begin position="1139"/>
        <end position="1313"/>
    </location>
</feature>
<reference evidence="4 5" key="1">
    <citation type="journal article" date="2010" name="J. Bacteriol.">
        <title>Genome sequences of Oceanicola granulosus HTCC2516(T) and Oceanicola batsensis HTCC2597(TDelta).</title>
        <authorList>
            <person name="Thrash J.C."/>
            <person name="Cho J.C."/>
            <person name="Vergin K.L."/>
            <person name="Giovannoni S.J."/>
        </authorList>
    </citation>
    <scope>NUCLEOTIDE SEQUENCE [LARGE SCALE GENOMIC DNA]</scope>
    <source>
        <strain evidence="5">ATCC BAA-861 / DSM 15982 / KCTC 12143 / HTCC2516</strain>
    </source>
</reference>
<dbReference type="Proteomes" id="UP000003635">
    <property type="component" value="Unassembled WGS sequence"/>
</dbReference>
<feature type="compositionally biased region" description="Acidic residues" evidence="3">
    <location>
        <begin position="1060"/>
        <end position="1072"/>
    </location>
</feature>
<dbReference type="Gene3D" id="2.60.120.380">
    <property type="match status" value="4"/>
</dbReference>
<dbReference type="RefSeq" id="WP_007256929.1">
    <property type="nucleotide sequence ID" value="NZ_CH724109.1"/>
</dbReference>
<gene>
    <name evidence="4" type="ORF">OG2516_17493</name>
</gene>
<feature type="region of interest" description="Disordered" evidence="3">
    <location>
        <begin position="844"/>
        <end position="917"/>
    </location>
</feature>
<dbReference type="PROSITE" id="PS00330">
    <property type="entry name" value="HEMOLYSIN_CALCIUM"/>
    <property type="match status" value="13"/>
</dbReference>
<feature type="compositionally biased region" description="Gly residues" evidence="3">
    <location>
        <begin position="958"/>
        <end position="971"/>
    </location>
</feature>
<feature type="region of interest" description="Disordered" evidence="3">
    <location>
        <begin position="954"/>
        <end position="1009"/>
    </location>
</feature>
<dbReference type="eggNOG" id="COG2931">
    <property type="taxonomic scope" value="Bacteria"/>
</dbReference>